<evidence type="ECO:0000313" key="2">
    <source>
        <dbReference type="EMBL" id="KAH9838594.1"/>
    </source>
</evidence>
<evidence type="ECO:0008006" key="4">
    <source>
        <dbReference type="Google" id="ProtNLM"/>
    </source>
</evidence>
<dbReference type="GeneID" id="72009249"/>
<reference evidence="2 3" key="1">
    <citation type="journal article" date="2021" name="Environ. Microbiol.">
        <title>Gene family expansions and transcriptome signatures uncover fungal adaptations to wood decay.</title>
        <authorList>
            <person name="Hage H."/>
            <person name="Miyauchi S."/>
            <person name="Viragh M."/>
            <person name="Drula E."/>
            <person name="Min B."/>
            <person name="Chaduli D."/>
            <person name="Navarro D."/>
            <person name="Favel A."/>
            <person name="Norest M."/>
            <person name="Lesage-Meessen L."/>
            <person name="Balint B."/>
            <person name="Merenyi Z."/>
            <person name="de Eugenio L."/>
            <person name="Morin E."/>
            <person name="Martinez A.T."/>
            <person name="Baldrian P."/>
            <person name="Stursova M."/>
            <person name="Martinez M.J."/>
            <person name="Novotny C."/>
            <person name="Magnuson J.K."/>
            <person name="Spatafora J.W."/>
            <person name="Maurice S."/>
            <person name="Pangilinan J."/>
            <person name="Andreopoulos W."/>
            <person name="LaButti K."/>
            <person name="Hundley H."/>
            <person name="Na H."/>
            <person name="Kuo A."/>
            <person name="Barry K."/>
            <person name="Lipzen A."/>
            <person name="Henrissat B."/>
            <person name="Riley R."/>
            <person name="Ahrendt S."/>
            <person name="Nagy L.G."/>
            <person name="Grigoriev I.V."/>
            <person name="Martin F."/>
            <person name="Rosso M.N."/>
        </authorList>
    </citation>
    <scope>NUCLEOTIDE SEQUENCE [LARGE SCALE GENOMIC DNA]</scope>
    <source>
        <strain evidence="2 3">CIRM-BRFM 1785</strain>
    </source>
</reference>
<accession>A0ABQ8KKB8</accession>
<dbReference type="RefSeq" id="XP_047773979.1">
    <property type="nucleotide sequence ID" value="XM_047928517.1"/>
</dbReference>
<dbReference type="Proteomes" id="UP000814176">
    <property type="component" value="Unassembled WGS sequence"/>
</dbReference>
<proteinExistence type="predicted"/>
<comment type="caution">
    <text evidence="2">The sequence shown here is derived from an EMBL/GenBank/DDBJ whole genome shotgun (WGS) entry which is preliminary data.</text>
</comment>
<feature type="non-terminal residue" evidence="2">
    <location>
        <position position="1"/>
    </location>
</feature>
<organism evidence="2 3">
    <name type="scientific">Rhodofomes roseus</name>
    <dbReference type="NCBI Taxonomy" id="34475"/>
    <lineage>
        <taxon>Eukaryota</taxon>
        <taxon>Fungi</taxon>
        <taxon>Dikarya</taxon>
        <taxon>Basidiomycota</taxon>
        <taxon>Agaricomycotina</taxon>
        <taxon>Agaricomycetes</taxon>
        <taxon>Polyporales</taxon>
        <taxon>Rhodofomes</taxon>
    </lineage>
</organism>
<dbReference type="EMBL" id="JADCUA010000007">
    <property type="protein sequence ID" value="KAH9838594.1"/>
    <property type="molecule type" value="Genomic_DNA"/>
</dbReference>
<evidence type="ECO:0000313" key="1">
    <source>
        <dbReference type="EMBL" id="KAH9830718.1"/>
    </source>
</evidence>
<dbReference type="EMBL" id="JADCUA010000029">
    <property type="protein sequence ID" value="KAH9830718.1"/>
    <property type="molecule type" value="Genomic_DNA"/>
</dbReference>
<gene>
    <name evidence="1" type="ORF">C8Q71DRAFT_883508</name>
    <name evidence="2" type="ORF">C8Q71DRAFT_896871</name>
</gene>
<evidence type="ECO:0000313" key="3">
    <source>
        <dbReference type="Proteomes" id="UP000814176"/>
    </source>
</evidence>
<protein>
    <recommendedName>
        <fullName evidence="4">Reverse transcriptase zinc-binding domain-containing protein</fullName>
    </recommendedName>
</protein>
<name>A0ABQ8KKB8_9APHY</name>
<keyword evidence="3" id="KW-1185">Reference proteome</keyword>
<sequence>AVQLIPKDVPIEFICETQFLRDVLCKDIQRWEDTDWLGMSNKPALKDLINVLRQRCTPTSFRKANSKNDWSTIDKGRHLVKYLMDNSGAKTVSLTIDPTLNLSGAKLSHLSQRIAYRLIIQRRPLEVRRSTALTVQAVLAKLNLTSDHTITADELWQSLRNSDFRRPISDFLWKCLHSAFRVGRFWAKISGYEERAQCQYCGVIDSMSHILLECTAPGQIEIWAMAGNLWRRKQAEWTKPDLEDILSAGMRPWFSDKKKRRPFVERMWRILISEAAYLIWCLRCERTIGHAMDDNWTHSRQEIRARWGYIMNSRLHLDIAMTHRRFGRAALWPPLVLSTWCGTLQDELALPDDWTKIRRVLVGINPQTYETWDVG</sequence>